<dbReference type="EMBL" id="NBNE01009287">
    <property type="protein sequence ID" value="OWY98555.1"/>
    <property type="molecule type" value="Genomic_DNA"/>
</dbReference>
<evidence type="ECO:0000313" key="1">
    <source>
        <dbReference type="EMBL" id="OWY98555.1"/>
    </source>
</evidence>
<keyword evidence="2" id="KW-1185">Reference proteome</keyword>
<comment type="caution">
    <text evidence="1">The sequence shown here is derived from an EMBL/GenBank/DDBJ whole genome shotgun (WGS) entry which is preliminary data.</text>
</comment>
<accession>A0A225UYB6</accession>
<evidence type="ECO:0000313" key="2">
    <source>
        <dbReference type="Proteomes" id="UP000198211"/>
    </source>
</evidence>
<protein>
    <submittedName>
        <fullName evidence="1">Uncharacterized protein</fullName>
    </submittedName>
</protein>
<sequence length="89" mass="10487">MEKYLAELNRGFHRFPSKHTTLKRESTSWCNQARVERQLRQLAEAQNLQLKAILARQSHFAESTCSRMQNVATMAVRCSFCKLVHFRNF</sequence>
<organism evidence="1 2">
    <name type="scientific">Phytophthora megakarya</name>
    <dbReference type="NCBI Taxonomy" id="4795"/>
    <lineage>
        <taxon>Eukaryota</taxon>
        <taxon>Sar</taxon>
        <taxon>Stramenopiles</taxon>
        <taxon>Oomycota</taxon>
        <taxon>Peronosporomycetes</taxon>
        <taxon>Peronosporales</taxon>
        <taxon>Peronosporaceae</taxon>
        <taxon>Phytophthora</taxon>
    </lineage>
</organism>
<proteinExistence type="predicted"/>
<reference evidence="2" key="1">
    <citation type="submission" date="2017-03" db="EMBL/GenBank/DDBJ databases">
        <title>Phytopthora megakarya and P. palmivora, two closely related causual agents of cacao black pod achieved similar genome size and gene model numbers by different mechanisms.</title>
        <authorList>
            <person name="Ali S."/>
            <person name="Shao J."/>
            <person name="Larry D.J."/>
            <person name="Kronmiller B."/>
            <person name="Shen D."/>
            <person name="Strem M.D."/>
            <person name="Melnick R.L."/>
            <person name="Guiltinan M.J."/>
            <person name="Tyler B.M."/>
            <person name="Meinhardt L.W."/>
            <person name="Bailey B.A."/>
        </authorList>
    </citation>
    <scope>NUCLEOTIDE SEQUENCE [LARGE SCALE GENOMIC DNA]</scope>
    <source>
        <strain evidence="2">zdho120</strain>
    </source>
</reference>
<name>A0A225UYB6_9STRA</name>
<gene>
    <name evidence="1" type="ORF">PHMEG_00030649</name>
</gene>
<dbReference type="AlphaFoldDB" id="A0A225UYB6"/>
<dbReference type="Proteomes" id="UP000198211">
    <property type="component" value="Unassembled WGS sequence"/>
</dbReference>